<gene>
    <name evidence="3" type="ORF">F8O01_13665</name>
</gene>
<feature type="compositionally biased region" description="Polar residues" evidence="1">
    <location>
        <begin position="1"/>
        <end position="15"/>
    </location>
</feature>
<dbReference type="EMBL" id="WBJZ01000019">
    <property type="protein sequence ID" value="KAB1654279.1"/>
    <property type="molecule type" value="Genomic_DNA"/>
</dbReference>
<feature type="domain" description="RES" evidence="2">
    <location>
        <begin position="38"/>
        <end position="137"/>
    </location>
</feature>
<keyword evidence="4" id="KW-1185">Reference proteome</keyword>
<dbReference type="Pfam" id="PF08808">
    <property type="entry name" value="RES"/>
    <property type="match status" value="1"/>
</dbReference>
<comment type="caution">
    <text evidence="3">The sequence shown here is derived from an EMBL/GenBank/DDBJ whole genome shotgun (WGS) entry which is preliminary data.</text>
</comment>
<protein>
    <submittedName>
        <fullName evidence="3">RES domain-containing protein</fullName>
    </submittedName>
</protein>
<dbReference type="RefSeq" id="WP_158041516.1">
    <property type="nucleotide sequence ID" value="NZ_JACCFV010000001.1"/>
</dbReference>
<reference evidence="3 4" key="1">
    <citation type="submission" date="2019-09" db="EMBL/GenBank/DDBJ databases">
        <title>Phylogeny of genus Pseudoclavibacter and closely related genus.</title>
        <authorList>
            <person name="Li Y."/>
        </authorList>
    </citation>
    <scope>NUCLEOTIDE SEQUENCE [LARGE SCALE GENOMIC DNA]</scope>
    <source>
        <strain evidence="3 4">DSM 23821</strain>
    </source>
</reference>
<evidence type="ECO:0000313" key="3">
    <source>
        <dbReference type="EMBL" id="KAB1654279.1"/>
    </source>
</evidence>
<evidence type="ECO:0000313" key="4">
    <source>
        <dbReference type="Proteomes" id="UP000467240"/>
    </source>
</evidence>
<evidence type="ECO:0000256" key="1">
    <source>
        <dbReference type="SAM" id="MobiDB-lite"/>
    </source>
</evidence>
<evidence type="ECO:0000259" key="2">
    <source>
        <dbReference type="Pfam" id="PF08808"/>
    </source>
</evidence>
<sequence>MKRPSTSSAPDTNAMCSPLRERMQSTPDVRVAAPPERLFHVGRKEYPLRFAAIDPLEAARPRAGSRFDVVGAGVLYAASEATCAYKEVIQRLRPAPGARRFAEEGYLNVGSIPASWRDARVLVEFRTVDALPFLDVERDATLTVLAANSPTTSLDTTSRTSTPPRFAAAIDS</sequence>
<dbReference type="OrthoDB" id="4722229at2"/>
<dbReference type="InterPro" id="IPR014914">
    <property type="entry name" value="RES_dom"/>
</dbReference>
<dbReference type="Proteomes" id="UP000467240">
    <property type="component" value="Unassembled WGS sequence"/>
</dbReference>
<dbReference type="AlphaFoldDB" id="A0A7J5BPR1"/>
<organism evidence="3 4">
    <name type="scientific">Pseudoclavibacter chungangensis</name>
    <dbReference type="NCBI Taxonomy" id="587635"/>
    <lineage>
        <taxon>Bacteria</taxon>
        <taxon>Bacillati</taxon>
        <taxon>Actinomycetota</taxon>
        <taxon>Actinomycetes</taxon>
        <taxon>Micrococcales</taxon>
        <taxon>Microbacteriaceae</taxon>
        <taxon>Pseudoclavibacter</taxon>
    </lineage>
</organism>
<accession>A0A7J5BPR1</accession>
<feature type="region of interest" description="Disordered" evidence="1">
    <location>
        <begin position="1"/>
        <end position="28"/>
    </location>
</feature>
<proteinExistence type="predicted"/>
<name>A0A7J5BPR1_9MICO</name>